<feature type="region of interest" description="Disordered" evidence="1">
    <location>
        <begin position="1"/>
        <end position="51"/>
    </location>
</feature>
<dbReference type="KEGG" id="scya:EJ357_26430"/>
<protein>
    <submittedName>
        <fullName evidence="2">Uncharacterized protein</fullName>
    </submittedName>
</protein>
<sequence>MWGGFSSPPPPLPVPSSRGSAPSTPGRFRGLRPQTPASALKGPRPQTPDGLKCRCRRREVALAQIMPPAGGWGLGMAGPHVALAQRASPGWVGVRDGVPDARAPGGLRCLGPG</sequence>
<keyword evidence="3" id="KW-1185">Reference proteome</keyword>
<evidence type="ECO:0000313" key="2">
    <source>
        <dbReference type="EMBL" id="AZQ36542.1"/>
    </source>
</evidence>
<organism evidence="2 3">
    <name type="scientific">Streptomyces cyaneochromogenes</name>
    <dbReference type="NCBI Taxonomy" id="2496836"/>
    <lineage>
        <taxon>Bacteria</taxon>
        <taxon>Bacillati</taxon>
        <taxon>Actinomycetota</taxon>
        <taxon>Actinomycetes</taxon>
        <taxon>Kitasatosporales</taxon>
        <taxon>Streptomycetaceae</taxon>
        <taxon>Streptomyces</taxon>
    </lineage>
</organism>
<proteinExistence type="predicted"/>
<evidence type="ECO:0000313" key="3">
    <source>
        <dbReference type="Proteomes" id="UP000280298"/>
    </source>
</evidence>
<reference evidence="2 3" key="1">
    <citation type="journal article" date="2019" name="Int. J. Syst. Evol. Microbiol.">
        <title>Streptomyces cyaneochromogenes sp. nov., a blue pigment-producing actinomycete from manganese-contaminated soil.</title>
        <authorList>
            <person name="Tang X."/>
            <person name="Zhao J."/>
            <person name="Li K."/>
            <person name="Chen Z."/>
            <person name="Sun Y."/>
            <person name="Gao J."/>
        </authorList>
    </citation>
    <scope>NUCLEOTIDE SEQUENCE [LARGE SCALE GENOMIC DNA]</scope>
    <source>
        <strain evidence="2 3">MK-45</strain>
    </source>
</reference>
<name>A0A3Q9EV97_9ACTN</name>
<gene>
    <name evidence="2" type="ORF">EJ357_26430</name>
</gene>
<dbReference type="Proteomes" id="UP000280298">
    <property type="component" value="Chromosome"/>
</dbReference>
<accession>A0A3Q9EV97</accession>
<dbReference type="EMBL" id="CP034539">
    <property type="protein sequence ID" value="AZQ36542.1"/>
    <property type="molecule type" value="Genomic_DNA"/>
</dbReference>
<dbReference type="AlphaFoldDB" id="A0A3Q9EV97"/>
<evidence type="ECO:0000256" key="1">
    <source>
        <dbReference type="SAM" id="MobiDB-lite"/>
    </source>
</evidence>